<comment type="subcellular location">
    <subcellularLocation>
        <location evidence="1">Cytoplasm</location>
    </subcellularLocation>
</comment>
<comment type="caution">
    <text evidence="13">The sequence shown here is derived from an EMBL/GenBank/DDBJ whole genome shotgun (WGS) entry which is preliminary data.</text>
</comment>
<evidence type="ECO:0000256" key="6">
    <source>
        <dbReference type="ARBA" id="ARBA00022490"/>
    </source>
</evidence>
<keyword evidence="9" id="KW-0413">Isomerase</keyword>
<dbReference type="Proteomes" id="UP000234778">
    <property type="component" value="Unassembled WGS sequence"/>
</dbReference>
<dbReference type="SUPFAM" id="SSF56784">
    <property type="entry name" value="HAD-like"/>
    <property type="match status" value="1"/>
</dbReference>
<dbReference type="EC" id="5.4.2.8" evidence="5"/>
<evidence type="ECO:0000256" key="2">
    <source>
        <dbReference type="ARBA" id="ARBA00004699"/>
    </source>
</evidence>
<dbReference type="SFLD" id="SFLDG01143">
    <property type="entry name" value="C2.B.3:_Phosphomannomutase_Lik"/>
    <property type="match status" value="1"/>
</dbReference>
<evidence type="ECO:0000256" key="5">
    <source>
        <dbReference type="ARBA" id="ARBA00012730"/>
    </source>
</evidence>
<evidence type="ECO:0000313" key="13">
    <source>
        <dbReference type="EMBL" id="PKY99683.1"/>
    </source>
</evidence>
<protein>
    <recommendedName>
        <fullName evidence="5">phosphomannomutase</fullName>
        <ecNumber evidence="5">5.4.2.8</ecNumber>
    </recommendedName>
</protein>
<dbReference type="Pfam" id="PF03332">
    <property type="entry name" value="PMM"/>
    <property type="match status" value="1"/>
</dbReference>
<feature type="binding site" evidence="11">
    <location>
        <position position="153"/>
    </location>
    <ligand>
        <name>alpha-D-mannose 1-phosphate</name>
        <dbReference type="ChEBI" id="CHEBI:58409"/>
    </ligand>
</feature>
<keyword evidence="13" id="KW-0378">Hydrolase</keyword>
<feature type="active site" description="Nucleophile" evidence="10">
    <location>
        <position position="28"/>
    </location>
</feature>
<dbReference type="GeneID" id="81707723"/>
<dbReference type="NCBIfam" id="TIGR01484">
    <property type="entry name" value="HAD-SF-IIB"/>
    <property type="match status" value="1"/>
</dbReference>
<reference evidence="13 14" key="1">
    <citation type="submission" date="2017-12" db="EMBL/GenBank/DDBJ databases">
        <title>Phylogenetic diversity of female urinary microbiome.</title>
        <authorList>
            <person name="Thomas-White K."/>
            <person name="Wolfe A.J."/>
        </authorList>
    </citation>
    <scope>NUCLEOTIDE SEQUENCE [LARGE SCALE GENOMIC DNA]</scope>
    <source>
        <strain evidence="13 14">UMB0319</strain>
    </source>
</reference>
<evidence type="ECO:0000256" key="1">
    <source>
        <dbReference type="ARBA" id="ARBA00004496"/>
    </source>
</evidence>
<dbReference type="RefSeq" id="WP_006549500.1">
    <property type="nucleotide sequence ID" value="NZ_JAHAIH010000001.1"/>
</dbReference>
<feature type="active site" description="Proton donor/acceptor" evidence="10">
    <location>
        <position position="30"/>
    </location>
</feature>
<dbReference type="GO" id="GO:0016791">
    <property type="term" value="F:phosphatase activity"/>
    <property type="evidence" value="ECO:0007669"/>
    <property type="project" value="UniProtKB-ARBA"/>
</dbReference>
<dbReference type="Gene3D" id="3.40.50.1000">
    <property type="entry name" value="HAD superfamily/HAD-like"/>
    <property type="match status" value="1"/>
</dbReference>
<evidence type="ECO:0000256" key="11">
    <source>
        <dbReference type="PIRSR" id="PIRSR605002-2"/>
    </source>
</evidence>
<evidence type="ECO:0000256" key="10">
    <source>
        <dbReference type="PIRSR" id="PIRSR605002-1"/>
    </source>
</evidence>
<evidence type="ECO:0000256" key="7">
    <source>
        <dbReference type="ARBA" id="ARBA00022723"/>
    </source>
</evidence>
<comment type="subunit">
    <text evidence="4">Homodimer.</text>
</comment>
<comment type="similarity">
    <text evidence="3">Belongs to the eukaryotic PMM family.</text>
</comment>
<dbReference type="AlphaFoldDB" id="A0A2I1KVM5"/>
<feature type="binding site" evidence="12">
    <location>
        <position position="237"/>
    </location>
    <ligand>
        <name>Mg(2+)</name>
        <dbReference type="ChEBI" id="CHEBI:18420"/>
        <label>1</label>
    </ligand>
</feature>
<dbReference type="InterPro" id="IPR036412">
    <property type="entry name" value="HAD-like_sf"/>
</dbReference>
<evidence type="ECO:0000256" key="4">
    <source>
        <dbReference type="ARBA" id="ARBA00011738"/>
    </source>
</evidence>
<evidence type="ECO:0000256" key="3">
    <source>
        <dbReference type="ARBA" id="ARBA00009736"/>
    </source>
</evidence>
<dbReference type="GO" id="GO:0046872">
    <property type="term" value="F:metal ion binding"/>
    <property type="evidence" value="ECO:0007669"/>
    <property type="project" value="UniProtKB-KW"/>
</dbReference>
<organism evidence="13 14">
    <name type="scientific">Actinomyces urogenitalis</name>
    <dbReference type="NCBI Taxonomy" id="103621"/>
    <lineage>
        <taxon>Bacteria</taxon>
        <taxon>Bacillati</taxon>
        <taxon>Actinomycetota</taxon>
        <taxon>Actinomycetes</taxon>
        <taxon>Actinomycetales</taxon>
        <taxon>Actinomycetaceae</taxon>
        <taxon>Actinomyces</taxon>
    </lineage>
</organism>
<comment type="pathway">
    <text evidence="2">Nucleotide-sugar biosynthesis; GDP-alpha-D-mannose biosynthesis; alpha-D-mannose 1-phosphate from D-fructose 6-phosphate: step 2/2.</text>
</comment>
<evidence type="ECO:0000256" key="12">
    <source>
        <dbReference type="PIRSR" id="PIRSR605002-3"/>
    </source>
</evidence>
<gene>
    <name evidence="13" type="ORF">CYJ26_02025</name>
</gene>
<name>A0A2I1KVM5_9ACTO</name>
<evidence type="ECO:0000313" key="14">
    <source>
        <dbReference type="Proteomes" id="UP000234778"/>
    </source>
</evidence>
<dbReference type="UniPathway" id="UPA00126">
    <property type="reaction ID" value="UER00424"/>
</dbReference>
<feature type="binding site" evidence="12">
    <location>
        <position position="28"/>
    </location>
    <ligand>
        <name>Mg(2+)</name>
        <dbReference type="ChEBI" id="CHEBI:18420"/>
        <label>1</label>
    </ligand>
</feature>
<dbReference type="InterPro" id="IPR043169">
    <property type="entry name" value="PMM_cap"/>
</dbReference>
<dbReference type="SFLD" id="SFLDS00003">
    <property type="entry name" value="Haloacid_Dehalogenase"/>
    <property type="match status" value="1"/>
</dbReference>
<keyword evidence="7 12" id="KW-0479">Metal-binding</keyword>
<evidence type="ECO:0000256" key="8">
    <source>
        <dbReference type="ARBA" id="ARBA00022842"/>
    </source>
</evidence>
<dbReference type="Gene3D" id="3.30.1240.20">
    <property type="match status" value="1"/>
</dbReference>
<accession>A0A2I1KVM5</accession>
<dbReference type="EMBL" id="PKHA01000001">
    <property type="protein sequence ID" value="PKY99683.1"/>
    <property type="molecule type" value="Genomic_DNA"/>
</dbReference>
<sequence>MSETTPESTAAAVEADDATQLPALVAFDLDDTLAPSKTAMPEPMAVALRLLLDQAQVCIISGGQIKQFRDQVLAHLGATSEELSRLHLMPTCGTRYYTHAPAATGDTEDDWTLVYSNDLSPAQIEEGFAVVEREARRLGLWEEETWGPVLEDRGSQITFSALGQEAPIDAKRAWDPTGEKKAMLRDAVAPYLSELEVRSGGSTSVDITLKGVDKAYGMRRLTEVTGISLDDMLFVGDRLDPDGNDYPVKALGVACHAVGGWQDTVTFVTELAARLAAQRLSTQEA</sequence>
<keyword evidence="6" id="KW-0963">Cytoplasm</keyword>
<evidence type="ECO:0000256" key="9">
    <source>
        <dbReference type="ARBA" id="ARBA00023235"/>
    </source>
</evidence>
<dbReference type="InterPro" id="IPR006379">
    <property type="entry name" value="HAD-SF_hydro_IIB"/>
</dbReference>
<dbReference type="GO" id="GO:0004615">
    <property type="term" value="F:phosphomannomutase activity"/>
    <property type="evidence" value="ECO:0007669"/>
    <property type="project" value="UniProtKB-EC"/>
</dbReference>
<comment type="cofactor">
    <cofactor evidence="12">
        <name>Mg(2+)</name>
        <dbReference type="ChEBI" id="CHEBI:18420"/>
    </cofactor>
</comment>
<dbReference type="GO" id="GO:0009298">
    <property type="term" value="P:GDP-mannose biosynthetic process"/>
    <property type="evidence" value="ECO:0007669"/>
    <property type="project" value="UniProtKB-UniPathway"/>
</dbReference>
<keyword evidence="8 12" id="KW-0460">Magnesium</keyword>
<feature type="binding site" evidence="12">
    <location>
        <position position="30"/>
    </location>
    <ligand>
        <name>Mg(2+)</name>
        <dbReference type="ChEBI" id="CHEBI:18420"/>
        <label>1</label>
    </ligand>
</feature>
<dbReference type="InterPro" id="IPR023214">
    <property type="entry name" value="HAD_sf"/>
</dbReference>
<dbReference type="InterPro" id="IPR005002">
    <property type="entry name" value="PMM"/>
</dbReference>
<feature type="binding site" evidence="11">
    <location>
        <position position="204"/>
    </location>
    <ligand>
        <name>alpha-D-mannose 1-phosphate</name>
        <dbReference type="ChEBI" id="CHEBI:58409"/>
    </ligand>
</feature>
<feature type="binding site" evidence="11">
    <location>
        <position position="206"/>
    </location>
    <ligand>
        <name>alpha-D-mannose 1-phosphate</name>
        <dbReference type="ChEBI" id="CHEBI:58409"/>
    </ligand>
</feature>
<proteinExistence type="inferred from homology"/>
<dbReference type="GO" id="GO:0005737">
    <property type="term" value="C:cytoplasm"/>
    <property type="evidence" value="ECO:0007669"/>
    <property type="project" value="UniProtKB-SubCell"/>
</dbReference>
<dbReference type="SFLD" id="SFLDG01140">
    <property type="entry name" value="C2.B:_Phosphomannomutase_and_P"/>
    <property type="match status" value="1"/>
</dbReference>